<proteinExistence type="predicted"/>
<dbReference type="EMBL" id="HBGA01119265">
    <property type="protein sequence ID" value="CAD9033158.1"/>
    <property type="molecule type" value="Transcribed_RNA"/>
</dbReference>
<reference evidence="1" key="1">
    <citation type="submission" date="2021-01" db="EMBL/GenBank/DDBJ databases">
        <authorList>
            <person name="Corre E."/>
            <person name="Pelletier E."/>
            <person name="Niang G."/>
            <person name="Scheremetjew M."/>
            <person name="Finn R."/>
            <person name="Kale V."/>
            <person name="Holt S."/>
            <person name="Cochrane G."/>
            <person name="Meng A."/>
            <person name="Brown T."/>
            <person name="Cohen L."/>
        </authorList>
    </citation>
    <scope>NUCLEOTIDE SEQUENCE</scope>
    <source>
        <strain evidence="1">NIES-381</strain>
    </source>
</reference>
<name>A0A7S1NPL8_9EUGL</name>
<evidence type="ECO:0000313" key="1">
    <source>
        <dbReference type="EMBL" id="CAD9033158.1"/>
    </source>
</evidence>
<accession>A0A7S1NPL8</accession>
<dbReference type="AlphaFoldDB" id="A0A7S1NPL8"/>
<gene>
    <name evidence="1" type="ORF">EGYM00392_LOCUS44302</name>
</gene>
<protein>
    <submittedName>
        <fullName evidence="1">Uncharacterized protein</fullName>
    </submittedName>
</protein>
<sequence>METTTGRLSAPSLSLKTAVAQLQEQKLVPFPDPNLPTVYNDCHNTNHSLGMHVDQGMAQIMPGIPQKLKQIRDVTPFGRFPHGWQTRSPGRPVVLEPYIDGYVSSPET</sequence>
<organism evidence="1">
    <name type="scientific">Eutreptiella gymnastica</name>
    <dbReference type="NCBI Taxonomy" id="73025"/>
    <lineage>
        <taxon>Eukaryota</taxon>
        <taxon>Discoba</taxon>
        <taxon>Euglenozoa</taxon>
        <taxon>Euglenida</taxon>
        <taxon>Spirocuta</taxon>
        <taxon>Euglenophyceae</taxon>
        <taxon>Eutreptiales</taxon>
        <taxon>Eutreptiaceae</taxon>
        <taxon>Eutreptiella</taxon>
    </lineage>
</organism>